<evidence type="ECO:0000256" key="10">
    <source>
        <dbReference type="SAM" id="Phobius"/>
    </source>
</evidence>
<dbReference type="EMBL" id="CP001661">
    <property type="protein sequence ID" value="ACT18779.1"/>
    <property type="molecule type" value="Genomic_DNA"/>
</dbReference>
<dbReference type="GO" id="GO:0048038">
    <property type="term" value="F:quinone binding"/>
    <property type="evidence" value="ECO:0007669"/>
    <property type="project" value="UniProtKB-KW"/>
</dbReference>
<keyword evidence="8" id="KW-1015">Disulfide bond</keyword>
<evidence type="ECO:0000256" key="7">
    <source>
        <dbReference type="ARBA" id="ARBA00023136"/>
    </source>
</evidence>
<dbReference type="AlphaFoldDB" id="C6E1D1"/>
<dbReference type="STRING" id="443144.GM21_2743"/>
<dbReference type="HOGENOM" id="CLU_107927_0_0_7"/>
<keyword evidence="4" id="KW-0874">Quinone</keyword>
<evidence type="ECO:0000256" key="4">
    <source>
        <dbReference type="ARBA" id="ARBA00022719"/>
    </source>
</evidence>
<feature type="transmembrane region" description="Helical" evidence="10">
    <location>
        <begin position="128"/>
        <end position="148"/>
    </location>
</feature>
<feature type="transmembrane region" description="Helical" evidence="10">
    <location>
        <begin position="99"/>
        <end position="121"/>
    </location>
</feature>
<organism evidence="12">
    <name type="scientific">Geobacter sp. (strain M21)</name>
    <dbReference type="NCBI Taxonomy" id="443144"/>
    <lineage>
        <taxon>Bacteria</taxon>
        <taxon>Pseudomonadati</taxon>
        <taxon>Thermodesulfobacteriota</taxon>
        <taxon>Desulfuromonadia</taxon>
        <taxon>Geobacterales</taxon>
        <taxon>Geobacteraceae</taxon>
        <taxon>Geobacter</taxon>
    </lineage>
</organism>
<dbReference type="GO" id="GO:0016491">
    <property type="term" value="F:oxidoreductase activity"/>
    <property type="evidence" value="ECO:0007669"/>
    <property type="project" value="UniProtKB-KW"/>
</dbReference>
<evidence type="ECO:0000256" key="9">
    <source>
        <dbReference type="ARBA" id="ARBA00023284"/>
    </source>
</evidence>
<evidence type="ECO:0000256" key="3">
    <source>
        <dbReference type="ARBA" id="ARBA00022692"/>
    </source>
</evidence>
<keyword evidence="9" id="KW-0676">Redox-active center</keyword>
<keyword evidence="5 10" id="KW-1133">Transmembrane helix</keyword>
<keyword evidence="7 10" id="KW-0472">Membrane</keyword>
<dbReference type="InterPro" id="IPR038354">
    <property type="entry name" value="VKOR_sf"/>
</dbReference>
<gene>
    <name evidence="12" type="ordered locus">GM21_2743</name>
</gene>
<dbReference type="CDD" id="cd12919">
    <property type="entry name" value="VKOR_2"/>
    <property type="match status" value="1"/>
</dbReference>
<sequence length="178" mass="19319">MNDIPKGWDYNPSTFKQRLPIVVLALAGFFIAAYLTLFQVNAIEEVWEPFFGEGSRRILNSYISHLLPVPDAGLGAAGYLLDAVTGVIGGRGRWRTMPWMVIVFGVAVGPLGAVSVLLVIFQPVLFDAWCTLCLATAVISVLMIGPAMDEVLASLQFVKQSAARGQSVWTVFWKGGEA</sequence>
<dbReference type="InterPro" id="IPR012932">
    <property type="entry name" value="VKOR"/>
</dbReference>
<evidence type="ECO:0000256" key="6">
    <source>
        <dbReference type="ARBA" id="ARBA00023002"/>
    </source>
</evidence>
<keyword evidence="6" id="KW-0560">Oxidoreductase</keyword>
<accession>C6E1D1</accession>
<feature type="domain" description="Vitamin K epoxide reductase" evidence="11">
    <location>
        <begin position="20"/>
        <end position="144"/>
    </location>
</feature>
<evidence type="ECO:0000256" key="5">
    <source>
        <dbReference type="ARBA" id="ARBA00022989"/>
    </source>
</evidence>
<protein>
    <submittedName>
        <fullName evidence="12">Vitamin K epoxide reductase</fullName>
    </submittedName>
</protein>
<comment type="subcellular location">
    <subcellularLocation>
        <location evidence="1">Membrane</location>
        <topology evidence="1">Multi-pass membrane protein</topology>
    </subcellularLocation>
</comment>
<reference evidence="12" key="1">
    <citation type="submission" date="2009-07" db="EMBL/GenBank/DDBJ databases">
        <title>Complete sequence of Geobacter sp. M21.</title>
        <authorList>
            <consortium name="US DOE Joint Genome Institute"/>
            <person name="Lucas S."/>
            <person name="Copeland A."/>
            <person name="Lapidus A."/>
            <person name="Glavina del Rio T."/>
            <person name="Dalin E."/>
            <person name="Tice H."/>
            <person name="Bruce D."/>
            <person name="Goodwin L."/>
            <person name="Pitluck S."/>
            <person name="Saunders E."/>
            <person name="Brettin T."/>
            <person name="Detter J.C."/>
            <person name="Han C."/>
            <person name="Larimer F."/>
            <person name="Land M."/>
            <person name="Hauser L."/>
            <person name="Kyrpides N."/>
            <person name="Ovchinnikova G."/>
            <person name="Lovley D."/>
        </authorList>
    </citation>
    <scope>NUCLEOTIDE SEQUENCE [LARGE SCALE GENOMIC DNA]</scope>
    <source>
        <strain evidence="12">M21</strain>
    </source>
</reference>
<name>C6E1D1_GEOSM</name>
<evidence type="ECO:0000256" key="2">
    <source>
        <dbReference type="ARBA" id="ARBA00006214"/>
    </source>
</evidence>
<evidence type="ECO:0000259" key="11">
    <source>
        <dbReference type="Pfam" id="PF07884"/>
    </source>
</evidence>
<dbReference type="KEGG" id="gem:GM21_2743"/>
<keyword evidence="3 10" id="KW-0812">Transmembrane</keyword>
<proteinExistence type="inferred from homology"/>
<dbReference type="OrthoDB" id="9814124at2"/>
<dbReference type="Pfam" id="PF07884">
    <property type="entry name" value="VKOR"/>
    <property type="match status" value="1"/>
</dbReference>
<dbReference type="GO" id="GO:0016020">
    <property type="term" value="C:membrane"/>
    <property type="evidence" value="ECO:0007669"/>
    <property type="project" value="UniProtKB-SubCell"/>
</dbReference>
<dbReference type="eggNOG" id="COG0451">
    <property type="taxonomic scope" value="Bacteria"/>
</dbReference>
<evidence type="ECO:0000313" key="12">
    <source>
        <dbReference type="EMBL" id="ACT18779.1"/>
    </source>
</evidence>
<comment type="similarity">
    <text evidence="2">Belongs to the VKOR family.</text>
</comment>
<dbReference type="Gene3D" id="1.20.1440.130">
    <property type="entry name" value="VKOR domain"/>
    <property type="match status" value="1"/>
</dbReference>
<evidence type="ECO:0000256" key="1">
    <source>
        <dbReference type="ARBA" id="ARBA00004141"/>
    </source>
</evidence>
<feature type="transmembrane region" description="Helical" evidence="10">
    <location>
        <begin position="21"/>
        <end position="40"/>
    </location>
</feature>
<evidence type="ECO:0000256" key="8">
    <source>
        <dbReference type="ARBA" id="ARBA00023157"/>
    </source>
</evidence>